<dbReference type="PANTHER" id="PTHR12388">
    <property type="entry name" value="MITOCHONDRIA ASSOCIATED GRANULOCYTE MACROPHAGE CSF SIGNALING MOLECULE"/>
    <property type="match status" value="1"/>
</dbReference>
<evidence type="ECO:0000256" key="11">
    <source>
        <dbReference type="ARBA" id="ARBA00030422"/>
    </source>
</evidence>
<evidence type="ECO:0000313" key="14">
    <source>
        <dbReference type="EMBL" id="PVV05130.1"/>
    </source>
</evidence>
<evidence type="ECO:0000256" key="6">
    <source>
        <dbReference type="ARBA" id="ARBA00022792"/>
    </source>
</evidence>
<evidence type="ECO:0000313" key="15">
    <source>
        <dbReference type="Proteomes" id="UP000245609"/>
    </source>
</evidence>
<comment type="subcellular location">
    <subcellularLocation>
        <location evidence="1">Mitochondrion inner membrane</location>
        <topology evidence="1">Peripheral membrane protein</topology>
    </subcellularLocation>
</comment>
<keyword evidence="7" id="KW-0653">Protein transport</keyword>
<keyword evidence="5" id="KW-0813">Transport</keyword>
<evidence type="ECO:0000256" key="9">
    <source>
        <dbReference type="ARBA" id="ARBA00023128"/>
    </source>
</evidence>
<reference evidence="14 15" key="1">
    <citation type="journal article" date="2018" name="MBio">
        <title>Comparative Genomics Reveals the Core Gene Toolbox for the Fungus-Insect Symbiosis.</title>
        <authorList>
            <person name="Wang Y."/>
            <person name="Stata M."/>
            <person name="Wang W."/>
            <person name="Stajich J.E."/>
            <person name="White M.M."/>
            <person name="Moncalvo J.M."/>
        </authorList>
    </citation>
    <scope>NUCLEOTIDE SEQUENCE [LARGE SCALE GENOMIC DNA]</scope>
    <source>
        <strain evidence="14 15">SC-DP-2</strain>
    </source>
</reference>
<evidence type="ECO:0000256" key="1">
    <source>
        <dbReference type="ARBA" id="ARBA00004637"/>
    </source>
</evidence>
<name>A0A2T9ZKQ1_9FUNG</name>
<evidence type="ECO:0000256" key="10">
    <source>
        <dbReference type="ARBA" id="ARBA00023136"/>
    </source>
</evidence>
<dbReference type="EMBL" id="MBFS01000036">
    <property type="protein sequence ID" value="PVV05130.1"/>
    <property type="molecule type" value="Genomic_DNA"/>
</dbReference>
<dbReference type="Pfam" id="PF03656">
    <property type="entry name" value="Pam16"/>
    <property type="match status" value="1"/>
</dbReference>
<evidence type="ECO:0000256" key="5">
    <source>
        <dbReference type="ARBA" id="ARBA00022448"/>
    </source>
</evidence>
<accession>A0A2T9ZKQ1</accession>
<sequence length="141" mass="15276">MSAPRALVEILLTGGKILGKALRDAYRQANATEQSADSATRSTGISIQEALQILDVDDFKQLETAKSRYEKLFKLNDPADGGSLYLQAKVVRAFERIQMENAQLLLKAELENSLNAKDTPSSPTSDSPASNSDPKTPPPKS</sequence>
<dbReference type="PANTHER" id="PTHR12388:SF0">
    <property type="entry name" value="MITOCHONDRIAL IMPORT INNER MEMBRANE TRANSLOCASE SUBUNIT TIM16"/>
    <property type="match status" value="1"/>
</dbReference>
<protein>
    <recommendedName>
        <fullName evidence="4">Mitochondrial import inner membrane translocase subunit TIM16</fullName>
    </recommendedName>
    <alternativeName>
        <fullName evidence="3">Mitochondrial import inner membrane translocase subunit tim16</fullName>
    </alternativeName>
    <alternativeName>
        <fullName evidence="11 12">Presequence translocated-associated motor subunit PAM16</fullName>
    </alternativeName>
</protein>
<dbReference type="Proteomes" id="UP000245609">
    <property type="component" value="Unassembled WGS sequence"/>
</dbReference>
<dbReference type="STRING" id="133381.A0A2T9ZKQ1"/>
<evidence type="ECO:0000256" key="12">
    <source>
        <dbReference type="ARBA" id="ARBA00031407"/>
    </source>
</evidence>
<evidence type="ECO:0000256" key="4">
    <source>
        <dbReference type="ARBA" id="ARBA00020721"/>
    </source>
</evidence>
<comment type="caution">
    <text evidence="14">The sequence shown here is derived from an EMBL/GenBank/DDBJ whole genome shotgun (WGS) entry which is preliminary data.</text>
</comment>
<keyword evidence="8" id="KW-0811">Translocation</keyword>
<comment type="similarity">
    <text evidence="2">Belongs to the TIM16/PAM16 family.</text>
</comment>
<dbReference type="AlphaFoldDB" id="A0A2T9ZKQ1"/>
<dbReference type="Gene3D" id="1.10.287.110">
    <property type="entry name" value="DnaJ domain"/>
    <property type="match status" value="1"/>
</dbReference>
<organism evidence="14 15">
    <name type="scientific">Smittium megazygosporum</name>
    <dbReference type="NCBI Taxonomy" id="133381"/>
    <lineage>
        <taxon>Eukaryota</taxon>
        <taxon>Fungi</taxon>
        <taxon>Fungi incertae sedis</taxon>
        <taxon>Zoopagomycota</taxon>
        <taxon>Kickxellomycotina</taxon>
        <taxon>Harpellomycetes</taxon>
        <taxon>Harpellales</taxon>
        <taxon>Legeriomycetaceae</taxon>
        <taxon>Smittium</taxon>
    </lineage>
</organism>
<dbReference type="OrthoDB" id="10262892at2759"/>
<evidence type="ECO:0000256" key="2">
    <source>
        <dbReference type="ARBA" id="ARBA00008817"/>
    </source>
</evidence>
<dbReference type="InterPro" id="IPR036869">
    <property type="entry name" value="J_dom_sf"/>
</dbReference>
<keyword evidence="15" id="KW-1185">Reference proteome</keyword>
<gene>
    <name evidence="14" type="ORF">BB560_000352</name>
</gene>
<evidence type="ECO:0000256" key="13">
    <source>
        <dbReference type="SAM" id="MobiDB-lite"/>
    </source>
</evidence>
<evidence type="ECO:0000256" key="8">
    <source>
        <dbReference type="ARBA" id="ARBA00023010"/>
    </source>
</evidence>
<evidence type="ECO:0000256" key="7">
    <source>
        <dbReference type="ARBA" id="ARBA00022927"/>
    </source>
</evidence>
<evidence type="ECO:0000256" key="3">
    <source>
        <dbReference type="ARBA" id="ARBA00013571"/>
    </source>
</evidence>
<feature type="region of interest" description="Disordered" evidence="13">
    <location>
        <begin position="115"/>
        <end position="141"/>
    </location>
</feature>
<proteinExistence type="inferred from homology"/>
<keyword evidence="9" id="KW-0496">Mitochondrion</keyword>
<dbReference type="InterPro" id="IPR005341">
    <property type="entry name" value="Tim16"/>
</dbReference>
<dbReference type="FunFam" id="1.10.287.110:FF:000006">
    <property type="entry name" value="Import inner membrane translocase subunit TIM16"/>
    <property type="match status" value="1"/>
</dbReference>
<feature type="compositionally biased region" description="Low complexity" evidence="13">
    <location>
        <begin position="118"/>
        <end position="134"/>
    </location>
</feature>
<dbReference type="GO" id="GO:0030150">
    <property type="term" value="P:protein import into mitochondrial matrix"/>
    <property type="evidence" value="ECO:0007669"/>
    <property type="project" value="InterPro"/>
</dbReference>
<dbReference type="GO" id="GO:0005744">
    <property type="term" value="C:TIM23 mitochondrial import inner membrane translocase complex"/>
    <property type="evidence" value="ECO:0007669"/>
    <property type="project" value="InterPro"/>
</dbReference>
<keyword evidence="10" id="KW-0472">Membrane</keyword>
<keyword evidence="6" id="KW-0999">Mitochondrion inner membrane</keyword>